<evidence type="ECO:0000313" key="2">
    <source>
        <dbReference type="EMBL" id="CAB4774753.1"/>
    </source>
</evidence>
<dbReference type="AlphaFoldDB" id="A0A6J6VV08"/>
<evidence type="ECO:0000256" key="1">
    <source>
        <dbReference type="SAM" id="Phobius"/>
    </source>
</evidence>
<dbReference type="SUPFAM" id="SSF55874">
    <property type="entry name" value="ATPase domain of HSP90 chaperone/DNA topoisomerase II/histidine kinase"/>
    <property type="match status" value="1"/>
</dbReference>
<sequence length="578" mass="64159">MDSQLPNVQIRLGGPWLISWPSFFFSLPLLLLNIVSNINLSKFTDEIILRILLVALELIVGLGVCMFFLVRYAFPNRGTQQVELWKVVSGFFSAGVLVGATTSILLEKQDIAISRGATTNGILTGIFLVWWGSMITLLLDGRARFSEQRNVVIERAVQIELARLQEAEVSQLMRISIRKEIDAELTSARESFAARLEKGEFEIKSNEWSDVASSIRDTANNIVRPMSRRLKDKASKVYPPPTFFAFIKNIIHNQPFRPGALTLIYLVRTGPIEVEHFGLETGLLSYLAVASVFFISMTLANFLMRTFPKNHAWIFLDTILIIQVFYMALHLSREYLTGIQIPNGELVSNLITSVFLIFVTSGFGTFRNIHQDMMSSFSKTLTKNEIEVLAESIQLSRLATEAANLLHGQVQTKLVSCAAAIDQARLSGNVEQFNRALMQARAILELPLLDQVADHGSTVEREIARKCKLWDGLCEIHLDLPESIGRITGKNAFNIGRIIEEAISNSMRHGLATQIKIVLRENIPGTIFLTVTDNGIGPQQGHKGQGSDTLSVYSSGTNVLERNPDGPGSILSLSVGLS</sequence>
<accession>A0A6J6VV08</accession>
<feature type="transmembrane region" description="Helical" evidence="1">
    <location>
        <begin position="283"/>
        <end position="304"/>
    </location>
</feature>
<dbReference type="Gene3D" id="3.30.565.10">
    <property type="entry name" value="Histidine kinase-like ATPase, C-terminal domain"/>
    <property type="match status" value="1"/>
</dbReference>
<keyword evidence="1" id="KW-0812">Transmembrane</keyword>
<organism evidence="2">
    <name type="scientific">freshwater metagenome</name>
    <dbReference type="NCBI Taxonomy" id="449393"/>
    <lineage>
        <taxon>unclassified sequences</taxon>
        <taxon>metagenomes</taxon>
        <taxon>ecological metagenomes</taxon>
    </lineage>
</organism>
<feature type="transmembrane region" description="Helical" evidence="1">
    <location>
        <begin position="311"/>
        <end position="329"/>
    </location>
</feature>
<feature type="transmembrane region" description="Helical" evidence="1">
    <location>
        <begin position="84"/>
        <end position="106"/>
    </location>
</feature>
<dbReference type="EMBL" id="CAEZZR010000061">
    <property type="protein sequence ID" value="CAB4774753.1"/>
    <property type="molecule type" value="Genomic_DNA"/>
</dbReference>
<protein>
    <submittedName>
        <fullName evidence="2">Unannotated protein</fullName>
    </submittedName>
</protein>
<gene>
    <name evidence="2" type="ORF">UFOPK2907_00755</name>
</gene>
<feature type="transmembrane region" description="Helical" evidence="1">
    <location>
        <begin position="16"/>
        <end position="35"/>
    </location>
</feature>
<dbReference type="InterPro" id="IPR036890">
    <property type="entry name" value="HATPase_C_sf"/>
</dbReference>
<feature type="transmembrane region" description="Helical" evidence="1">
    <location>
        <begin position="349"/>
        <end position="369"/>
    </location>
</feature>
<proteinExistence type="predicted"/>
<feature type="transmembrane region" description="Helical" evidence="1">
    <location>
        <begin position="47"/>
        <end position="72"/>
    </location>
</feature>
<reference evidence="2" key="1">
    <citation type="submission" date="2020-05" db="EMBL/GenBank/DDBJ databases">
        <authorList>
            <person name="Chiriac C."/>
            <person name="Salcher M."/>
            <person name="Ghai R."/>
            <person name="Kavagutti S V."/>
        </authorList>
    </citation>
    <scope>NUCLEOTIDE SEQUENCE</scope>
</reference>
<feature type="transmembrane region" description="Helical" evidence="1">
    <location>
        <begin position="118"/>
        <end position="139"/>
    </location>
</feature>
<keyword evidence="1" id="KW-0472">Membrane</keyword>
<name>A0A6J6VV08_9ZZZZ</name>
<keyword evidence="1" id="KW-1133">Transmembrane helix</keyword>